<organism evidence="2">
    <name type="scientific">Setaria italica</name>
    <name type="common">Foxtail millet</name>
    <name type="synonym">Panicum italicum</name>
    <dbReference type="NCBI Taxonomy" id="4555"/>
    <lineage>
        <taxon>Eukaryota</taxon>
        <taxon>Viridiplantae</taxon>
        <taxon>Streptophyta</taxon>
        <taxon>Embryophyta</taxon>
        <taxon>Tracheophyta</taxon>
        <taxon>Spermatophyta</taxon>
        <taxon>Magnoliopsida</taxon>
        <taxon>Liliopsida</taxon>
        <taxon>Poales</taxon>
        <taxon>Poaceae</taxon>
        <taxon>PACMAD clade</taxon>
        <taxon>Panicoideae</taxon>
        <taxon>Panicodae</taxon>
        <taxon>Paniceae</taxon>
        <taxon>Cenchrinae</taxon>
        <taxon>Setaria</taxon>
    </lineage>
</organism>
<dbReference type="GO" id="GO:0016071">
    <property type="term" value="P:mRNA metabolic process"/>
    <property type="evidence" value="ECO:0007669"/>
    <property type="project" value="UniProtKB-ARBA"/>
</dbReference>
<name>A0A368S2Y2_SETIT</name>
<sequence>MAIPVARVHLAMAHAALPALLPTPPKSKMLPLLPTPPCILILPMSPPKPSRSDADEKWDARKNATKSPSNPCRADAVERWDARKNATKSPSNPCRADAVERWDARKAVKPASPASSSGSSSQRTPDGKSTDSPGRASSCERWDSNKKSATFSSSSSGGGISSASRASSGEKWNSNKRRPGTGSRASSAERWDAHKKPRPPQAGGIDDEDGQSSTGSNDMELDMPPQRAFYAGSGFLASPEPSMLPMPSSLLMLRVSA</sequence>
<dbReference type="PANTHER" id="PTHR35361:SF1">
    <property type="entry name" value="OS08G0443700 PROTEIN"/>
    <property type="match status" value="1"/>
</dbReference>
<feature type="compositionally biased region" description="Basic and acidic residues" evidence="1">
    <location>
        <begin position="97"/>
        <end position="106"/>
    </location>
</feature>
<gene>
    <name evidence="2" type="ORF">SETIT_7G299800v2</name>
</gene>
<feature type="compositionally biased region" description="Basic and acidic residues" evidence="1">
    <location>
        <begin position="75"/>
        <end position="84"/>
    </location>
</feature>
<protein>
    <submittedName>
        <fullName evidence="2">Uncharacterized protein</fullName>
    </submittedName>
</protein>
<reference evidence="2" key="2">
    <citation type="submission" date="2015-07" db="EMBL/GenBank/DDBJ databases">
        <authorList>
            <person name="Noorani M."/>
        </authorList>
    </citation>
    <scope>NUCLEOTIDE SEQUENCE</scope>
    <source>
        <strain evidence="2">Yugu1</strain>
    </source>
</reference>
<feature type="region of interest" description="Disordered" evidence="1">
    <location>
        <begin position="43"/>
        <end position="225"/>
    </location>
</feature>
<feature type="compositionally biased region" description="Low complexity" evidence="1">
    <location>
        <begin position="110"/>
        <end position="121"/>
    </location>
</feature>
<accession>A0A368S2Y2</accession>
<evidence type="ECO:0000256" key="1">
    <source>
        <dbReference type="SAM" id="MobiDB-lite"/>
    </source>
</evidence>
<reference evidence="2" key="1">
    <citation type="journal article" date="2012" name="Nat. Biotechnol.">
        <title>Reference genome sequence of the model plant Setaria.</title>
        <authorList>
            <person name="Bennetzen J.L."/>
            <person name="Schmutz J."/>
            <person name="Wang H."/>
            <person name="Percifield R."/>
            <person name="Hawkins J."/>
            <person name="Pontaroli A.C."/>
            <person name="Estep M."/>
            <person name="Feng L."/>
            <person name="Vaughn J.N."/>
            <person name="Grimwood J."/>
            <person name="Jenkins J."/>
            <person name="Barry K."/>
            <person name="Lindquist E."/>
            <person name="Hellsten U."/>
            <person name="Deshpande S."/>
            <person name="Wang X."/>
            <person name="Wu X."/>
            <person name="Mitros T."/>
            <person name="Triplett J."/>
            <person name="Yang X."/>
            <person name="Ye C.Y."/>
            <person name="Mauro-Herrera M."/>
            <person name="Wang L."/>
            <person name="Li P."/>
            <person name="Sharma M."/>
            <person name="Sharma R."/>
            <person name="Ronald P.C."/>
            <person name="Panaud O."/>
            <person name="Kellogg E.A."/>
            <person name="Brutnell T.P."/>
            <person name="Doust A.N."/>
            <person name="Tuskan G.A."/>
            <person name="Rokhsar D."/>
            <person name="Devos K.M."/>
        </authorList>
    </citation>
    <scope>NUCLEOTIDE SEQUENCE [LARGE SCALE GENOMIC DNA]</scope>
    <source>
        <strain evidence="2">Yugu1</strain>
    </source>
</reference>
<evidence type="ECO:0000313" key="2">
    <source>
        <dbReference type="EMBL" id="RCV36210.1"/>
    </source>
</evidence>
<dbReference type="InterPro" id="IPR028322">
    <property type="entry name" value="PNRC-like_rgn"/>
</dbReference>
<dbReference type="EMBL" id="CM003534">
    <property type="protein sequence ID" value="RCV36210.1"/>
    <property type="molecule type" value="Genomic_DNA"/>
</dbReference>
<feature type="compositionally biased region" description="Basic and acidic residues" evidence="1">
    <location>
        <begin position="50"/>
        <end position="62"/>
    </location>
</feature>
<dbReference type="Pfam" id="PF15365">
    <property type="entry name" value="PNRC"/>
    <property type="match status" value="1"/>
</dbReference>
<feature type="compositionally biased region" description="Low complexity" evidence="1">
    <location>
        <begin position="148"/>
        <end position="169"/>
    </location>
</feature>
<dbReference type="AlphaFoldDB" id="A0A368S2Y2"/>
<dbReference type="PANTHER" id="PTHR35361">
    <property type="entry name" value="OS08G0443700 PROTEIN"/>
    <property type="match status" value="1"/>
</dbReference>
<dbReference type="OrthoDB" id="675880at2759"/>
<proteinExistence type="predicted"/>